<dbReference type="InParanoid" id="J0DDH4"/>
<keyword evidence="8" id="KW-1185">Reference proteome</keyword>
<evidence type="ECO:0000313" key="8">
    <source>
        <dbReference type="Proteomes" id="UP000006514"/>
    </source>
</evidence>
<dbReference type="OrthoDB" id="3240792at2759"/>
<dbReference type="GO" id="GO:0016020">
    <property type="term" value="C:membrane"/>
    <property type="evidence" value="ECO:0007669"/>
    <property type="project" value="UniProtKB-SubCell"/>
</dbReference>
<comment type="similarity">
    <text evidence="2">Belongs to the paxB family.</text>
</comment>
<accession>J0DDH4</accession>
<dbReference type="PANTHER" id="PTHR42038">
    <property type="match status" value="1"/>
</dbReference>
<dbReference type="Proteomes" id="UP000006514">
    <property type="component" value="Unassembled WGS sequence"/>
</dbReference>
<evidence type="ECO:0000256" key="4">
    <source>
        <dbReference type="ARBA" id="ARBA00022989"/>
    </source>
</evidence>
<proteinExistence type="inferred from homology"/>
<gene>
    <name evidence="7" type="ORF">AURDEDRAFT_115506</name>
</gene>
<dbReference type="OMA" id="APYWHAK"/>
<sequence>MGSADIPPAHVPAHVVPVSNIMLQTGGALWTLCYILLIRASNRTKSYGMPLFALALNVGWEIVYGLLVAEEPLERTGFQVWLLVDVGLVYGLLTHGRAEWAHAPLVRRHLGTIFAGLCAACVLGHWSFVRWAFDSGIGAHRGKTYAGTPSADTTEMGFWSAAVCQVVLSAASVAQLLVRGSTRGVSWGVWASRTLGSVVGFNVYYGFRWWYWPEGHDYVVTPFGLFLASAGLCADLIYPVIFAHIRANERAVETRKQ</sequence>
<name>J0DDH4_AURST</name>
<dbReference type="eggNOG" id="ENOG502RZ5S">
    <property type="taxonomic scope" value="Eukaryota"/>
</dbReference>
<dbReference type="KEGG" id="adl:AURDEDRAFT_115506"/>
<evidence type="ECO:0000256" key="6">
    <source>
        <dbReference type="SAM" id="Phobius"/>
    </source>
</evidence>
<organism evidence="7 8">
    <name type="scientific">Auricularia subglabra (strain TFB-10046 / SS5)</name>
    <name type="common">White-rot fungus</name>
    <name type="synonym">Auricularia delicata (strain TFB10046)</name>
    <dbReference type="NCBI Taxonomy" id="717982"/>
    <lineage>
        <taxon>Eukaryota</taxon>
        <taxon>Fungi</taxon>
        <taxon>Dikarya</taxon>
        <taxon>Basidiomycota</taxon>
        <taxon>Agaricomycotina</taxon>
        <taxon>Agaricomycetes</taxon>
        <taxon>Auriculariales</taxon>
        <taxon>Auriculariaceae</taxon>
        <taxon>Auricularia</taxon>
    </lineage>
</organism>
<feature type="transmembrane region" description="Helical" evidence="6">
    <location>
        <begin position="223"/>
        <end position="245"/>
    </location>
</feature>
<dbReference type="GO" id="GO:0016829">
    <property type="term" value="F:lyase activity"/>
    <property type="evidence" value="ECO:0007669"/>
    <property type="project" value="InterPro"/>
</dbReference>
<dbReference type="Pfam" id="PF25129">
    <property type="entry name" value="Pyr4-TMTC"/>
    <property type="match status" value="1"/>
</dbReference>
<protein>
    <recommendedName>
        <fullName evidence="9">Integral membrane protein</fullName>
    </recommendedName>
</protein>
<feature type="transmembrane region" description="Helical" evidence="6">
    <location>
        <begin position="80"/>
        <end position="98"/>
    </location>
</feature>
<dbReference type="AlphaFoldDB" id="J0DDH4"/>
<reference evidence="8" key="1">
    <citation type="journal article" date="2012" name="Science">
        <title>The Paleozoic origin of enzymatic lignin decomposition reconstructed from 31 fungal genomes.</title>
        <authorList>
            <person name="Floudas D."/>
            <person name="Binder M."/>
            <person name="Riley R."/>
            <person name="Barry K."/>
            <person name="Blanchette R.A."/>
            <person name="Henrissat B."/>
            <person name="Martinez A.T."/>
            <person name="Otillar R."/>
            <person name="Spatafora J.W."/>
            <person name="Yadav J.S."/>
            <person name="Aerts A."/>
            <person name="Benoit I."/>
            <person name="Boyd A."/>
            <person name="Carlson A."/>
            <person name="Copeland A."/>
            <person name="Coutinho P.M."/>
            <person name="de Vries R.P."/>
            <person name="Ferreira P."/>
            <person name="Findley K."/>
            <person name="Foster B."/>
            <person name="Gaskell J."/>
            <person name="Glotzer D."/>
            <person name="Gorecki P."/>
            <person name="Heitman J."/>
            <person name="Hesse C."/>
            <person name="Hori C."/>
            <person name="Igarashi K."/>
            <person name="Jurgens J.A."/>
            <person name="Kallen N."/>
            <person name="Kersten P."/>
            <person name="Kohler A."/>
            <person name="Kuees U."/>
            <person name="Kumar T.K.A."/>
            <person name="Kuo A."/>
            <person name="LaButti K."/>
            <person name="Larrondo L.F."/>
            <person name="Lindquist E."/>
            <person name="Ling A."/>
            <person name="Lombard V."/>
            <person name="Lucas S."/>
            <person name="Lundell T."/>
            <person name="Martin R."/>
            <person name="McLaughlin D.J."/>
            <person name="Morgenstern I."/>
            <person name="Morin E."/>
            <person name="Murat C."/>
            <person name="Nagy L.G."/>
            <person name="Nolan M."/>
            <person name="Ohm R.A."/>
            <person name="Patyshakuliyeva A."/>
            <person name="Rokas A."/>
            <person name="Ruiz-Duenas F.J."/>
            <person name="Sabat G."/>
            <person name="Salamov A."/>
            <person name="Samejima M."/>
            <person name="Schmutz J."/>
            <person name="Slot J.C."/>
            <person name="St John F."/>
            <person name="Stenlid J."/>
            <person name="Sun H."/>
            <person name="Sun S."/>
            <person name="Syed K."/>
            <person name="Tsang A."/>
            <person name="Wiebenga A."/>
            <person name="Young D."/>
            <person name="Pisabarro A."/>
            <person name="Eastwood D.C."/>
            <person name="Martin F."/>
            <person name="Cullen D."/>
            <person name="Grigoriev I.V."/>
            <person name="Hibbett D.S."/>
        </authorList>
    </citation>
    <scope>NUCLEOTIDE SEQUENCE [LARGE SCALE GENOMIC DNA]</scope>
    <source>
        <strain evidence="8">TFB10046</strain>
    </source>
</reference>
<keyword evidence="4 6" id="KW-1133">Transmembrane helix</keyword>
<evidence type="ECO:0000256" key="3">
    <source>
        <dbReference type="ARBA" id="ARBA00022692"/>
    </source>
</evidence>
<feature type="transmembrane region" description="Helical" evidence="6">
    <location>
        <begin position="190"/>
        <end position="211"/>
    </location>
</feature>
<feature type="transmembrane region" description="Helical" evidence="6">
    <location>
        <begin position="110"/>
        <end position="128"/>
    </location>
</feature>
<evidence type="ECO:0000256" key="2">
    <source>
        <dbReference type="ARBA" id="ARBA00006757"/>
    </source>
</evidence>
<keyword evidence="5 6" id="KW-0472">Membrane</keyword>
<dbReference type="EMBL" id="JH687793">
    <property type="protein sequence ID" value="EJD41449.1"/>
    <property type="molecule type" value="Genomic_DNA"/>
</dbReference>
<evidence type="ECO:0008006" key="9">
    <source>
        <dbReference type="Google" id="ProtNLM"/>
    </source>
</evidence>
<feature type="transmembrane region" description="Helical" evidence="6">
    <location>
        <begin position="158"/>
        <end position="178"/>
    </location>
</feature>
<dbReference type="InterPro" id="IPR039020">
    <property type="entry name" value="PaxB-like"/>
</dbReference>
<feature type="transmembrane region" description="Helical" evidence="6">
    <location>
        <begin position="50"/>
        <end position="68"/>
    </location>
</feature>
<evidence type="ECO:0000256" key="5">
    <source>
        <dbReference type="ARBA" id="ARBA00023136"/>
    </source>
</evidence>
<keyword evidence="3 6" id="KW-0812">Transmembrane</keyword>
<evidence type="ECO:0000313" key="7">
    <source>
        <dbReference type="EMBL" id="EJD41449.1"/>
    </source>
</evidence>
<comment type="subcellular location">
    <subcellularLocation>
        <location evidence="1">Membrane</location>
        <topology evidence="1">Multi-pass membrane protein</topology>
    </subcellularLocation>
</comment>
<feature type="transmembrane region" description="Helical" evidence="6">
    <location>
        <begin position="21"/>
        <end position="38"/>
    </location>
</feature>
<evidence type="ECO:0000256" key="1">
    <source>
        <dbReference type="ARBA" id="ARBA00004141"/>
    </source>
</evidence>
<dbReference type="PANTHER" id="PTHR42038:SF2">
    <property type="entry name" value="TERPENE CYCLASE AUSL"/>
    <property type="match status" value="1"/>
</dbReference>